<evidence type="ECO:0000259" key="12">
    <source>
        <dbReference type="Pfam" id="PF01467"/>
    </source>
</evidence>
<dbReference type="SUPFAM" id="SSF52374">
    <property type="entry name" value="Nucleotidylyl transferase"/>
    <property type="match status" value="1"/>
</dbReference>
<organism evidence="13 14">
    <name type="scientific">Nitrosomonas communis</name>
    <dbReference type="NCBI Taxonomy" id="44574"/>
    <lineage>
        <taxon>Bacteria</taxon>
        <taxon>Pseudomonadati</taxon>
        <taxon>Pseudomonadota</taxon>
        <taxon>Betaproteobacteria</taxon>
        <taxon>Nitrosomonadales</taxon>
        <taxon>Nitrosomonadaceae</taxon>
        <taxon>Nitrosomonas</taxon>
    </lineage>
</organism>
<dbReference type="GO" id="GO:0005737">
    <property type="term" value="C:cytoplasm"/>
    <property type="evidence" value="ECO:0007669"/>
    <property type="project" value="TreeGrafter"/>
</dbReference>
<comment type="pathway">
    <text evidence="9">Phospholipid metabolism; phosphatidylethanolamine biosynthesis; phosphatidylethanolamine from ethanolamine: step 2/3.</text>
</comment>
<evidence type="ECO:0000256" key="3">
    <source>
        <dbReference type="ARBA" id="ARBA00022516"/>
    </source>
</evidence>
<dbReference type="UniPathway" id="UPA00558">
    <property type="reaction ID" value="UER00742"/>
</dbReference>
<dbReference type="PANTHER" id="PTHR45780">
    <property type="entry name" value="ETHANOLAMINE-PHOSPHATE CYTIDYLYLTRANSFERASE"/>
    <property type="match status" value="1"/>
</dbReference>
<dbReference type="GO" id="GO:0004306">
    <property type="term" value="F:ethanolamine-phosphate cytidylyltransferase activity"/>
    <property type="evidence" value="ECO:0007669"/>
    <property type="project" value="UniProtKB-EC"/>
</dbReference>
<evidence type="ECO:0000256" key="1">
    <source>
        <dbReference type="ARBA" id="ARBA00005189"/>
    </source>
</evidence>
<dbReference type="PANTHER" id="PTHR45780:SF2">
    <property type="entry name" value="ETHANOLAMINE-PHOSPHATE CYTIDYLYLTRANSFERASE"/>
    <property type="match status" value="1"/>
</dbReference>
<evidence type="ECO:0000256" key="11">
    <source>
        <dbReference type="ARBA" id="ARBA00031473"/>
    </source>
</evidence>
<keyword evidence="7" id="KW-0594">Phospholipid biosynthesis</keyword>
<keyword evidence="4 13" id="KW-0808">Transferase</keyword>
<keyword evidence="14" id="KW-1185">Reference proteome</keyword>
<dbReference type="Proteomes" id="UP000183287">
    <property type="component" value="Unassembled WGS sequence"/>
</dbReference>
<evidence type="ECO:0000256" key="4">
    <source>
        <dbReference type="ARBA" id="ARBA00022679"/>
    </source>
</evidence>
<name>A0A1I4P766_9PROT</name>
<evidence type="ECO:0000256" key="9">
    <source>
        <dbReference type="ARBA" id="ARBA00024191"/>
    </source>
</evidence>
<evidence type="ECO:0000256" key="5">
    <source>
        <dbReference type="ARBA" id="ARBA00022695"/>
    </source>
</evidence>
<comment type="pathway">
    <text evidence="1">Lipid metabolism.</text>
</comment>
<dbReference type="STRING" id="44574.AAW31_03695"/>
<keyword evidence="8" id="KW-1208">Phospholipid metabolism</keyword>
<feature type="domain" description="Cytidyltransferase-like" evidence="12">
    <location>
        <begin position="386"/>
        <end position="503"/>
    </location>
</feature>
<dbReference type="EC" id="2.7.7.14" evidence="10"/>
<dbReference type="Gene3D" id="3.40.50.620">
    <property type="entry name" value="HUPs"/>
    <property type="match status" value="1"/>
</dbReference>
<evidence type="ECO:0000256" key="7">
    <source>
        <dbReference type="ARBA" id="ARBA00023209"/>
    </source>
</evidence>
<dbReference type="Pfam" id="PF01467">
    <property type="entry name" value="CTP_transf_like"/>
    <property type="match status" value="1"/>
</dbReference>
<evidence type="ECO:0000313" key="14">
    <source>
        <dbReference type="Proteomes" id="UP000183287"/>
    </source>
</evidence>
<dbReference type="EMBL" id="FOUB01000018">
    <property type="protein sequence ID" value="SFM23631.1"/>
    <property type="molecule type" value="Genomic_DNA"/>
</dbReference>
<keyword evidence="5" id="KW-0548">Nucleotidyltransferase</keyword>
<dbReference type="InterPro" id="IPR014729">
    <property type="entry name" value="Rossmann-like_a/b/a_fold"/>
</dbReference>
<dbReference type="AlphaFoldDB" id="A0A1I4P766"/>
<dbReference type="InterPro" id="IPR004821">
    <property type="entry name" value="Cyt_trans-like"/>
</dbReference>
<protein>
    <recommendedName>
        <fullName evidence="10">ethanolamine-phosphate cytidylyltransferase</fullName>
        <ecNumber evidence="10">2.7.7.14</ecNumber>
    </recommendedName>
    <alternativeName>
        <fullName evidence="11">CTP:phosphoethanolamine cytidylyltransferase</fullName>
    </alternativeName>
</protein>
<keyword evidence="6" id="KW-0443">Lipid metabolism</keyword>
<dbReference type="GO" id="GO:0006646">
    <property type="term" value="P:phosphatidylethanolamine biosynthetic process"/>
    <property type="evidence" value="ECO:0007669"/>
    <property type="project" value="UniProtKB-UniPathway"/>
</dbReference>
<reference evidence="14" key="1">
    <citation type="submission" date="2016-10" db="EMBL/GenBank/DDBJ databases">
        <authorList>
            <person name="Varghese N."/>
            <person name="Submissions S."/>
        </authorList>
    </citation>
    <scope>NUCLEOTIDE SEQUENCE [LARGE SCALE GENOMIC DNA]</scope>
    <source>
        <strain evidence="14">Nm44</strain>
    </source>
</reference>
<dbReference type="InterPro" id="IPR044608">
    <property type="entry name" value="Ect1/PCYT2"/>
</dbReference>
<gene>
    <name evidence="13" type="ORF">SAMN05421863_101846</name>
</gene>
<evidence type="ECO:0000313" key="13">
    <source>
        <dbReference type="EMBL" id="SFM23631.1"/>
    </source>
</evidence>
<accession>A0A1I4P766</accession>
<comment type="similarity">
    <text evidence="2">Belongs to the cytidylyltransferase family.</text>
</comment>
<evidence type="ECO:0000256" key="10">
    <source>
        <dbReference type="ARBA" id="ARBA00024221"/>
    </source>
</evidence>
<keyword evidence="3" id="KW-0444">Lipid biosynthesis</keyword>
<evidence type="ECO:0000256" key="6">
    <source>
        <dbReference type="ARBA" id="ARBA00023098"/>
    </source>
</evidence>
<evidence type="ECO:0000256" key="2">
    <source>
        <dbReference type="ARBA" id="ARBA00010101"/>
    </source>
</evidence>
<sequence length="521" mass="59028">MTMTEKLKSALQRAQELIVTGNLNEATKILEPLKHEHPLSPDVAKLWCSMAMRSERTKEVPAYAASIYDHVQGDFQKARWAQIMGIASFLLLDLTAAHAHFTSTIHHLTLLAKSGKAPAKKKQAEEQAGTENIFTSGKAEQLLWATCAELASQGIPAFPFAGTLLGLVRNGHLLEFDKDLDIAVWIESWEACCKALEKMGWSRVSMGFNYNNYRDYVHSEIGITLDLCGLQHRSDHKIVGGFSLPDYPEEYQRVSVFPEFDLIKRSTEYGDVWFPQPPEKILTAFYGDWRTPNPYWDTVISALNLEKFTLLVRCYAYYRLTQRWLSGDLVKAWSYAHQIALKDPDDATVLRSRQWLERAISYLSQDIPSWPRNRPQKRVYTRMVADLFHEGHVNFLREARALGTHLTVCVVSDTRVLENKGKLPVMTQAERTVVVSACKYVDAVITESPVHTSPEFMEKHGFAIYTFACASEKERIEKYKLCATLPPDMIKEIDYTPGISTSDLVLRILNGAGSTNPESVE</sequence>
<proteinExistence type="inferred from homology"/>
<dbReference type="NCBIfam" id="TIGR00125">
    <property type="entry name" value="cyt_tran_rel"/>
    <property type="match status" value="1"/>
</dbReference>
<evidence type="ECO:0000256" key="8">
    <source>
        <dbReference type="ARBA" id="ARBA00023264"/>
    </source>
</evidence>